<dbReference type="SUPFAM" id="SSF52540">
    <property type="entry name" value="P-loop containing nucleoside triphosphate hydrolases"/>
    <property type="match status" value="1"/>
</dbReference>
<evidence type="ECO:0000259" key="3">
    <source>
        <dbReference type="Pfam" id="PF01656"/>
    </source>
</evidence>
<keyword evidence="1" id="KW-0547">Nucleotide-binding</keyword>
<name>A0A7Y2L672_9THEO</name>
<protein>
    <submittedName>
        <fullName evidence="4">AAA family ATPase</fullName>
    </submittedName>
</protein>
<dbReference type="InterPro" id="IPR050625">
    <property type="entry name" value="ParA/MinD_ATPase"/>
</dbReference>
<dbReference type="GO" id="GO:0005524">
    <property type="term" value="F:ATP binding"/>
    <property type="evidence" value="ECO:0007669"/>
    <property type="project" value="UniProtKB-KW"/>
</dbReference>
<dbReference type="RefSeq" id="WP_170270579.1">
    <property type="nucleotide sequence ID" value="NZ_JABEQB010000008.1"/>
</dbReference>
<evidence type="ECO:0000256" key="1">
    <source>
        <dbReference type="ARBA" id="ARBA00022741"/>
    </source>
</evidence>
<dbReference type="PANTHER" id="PTHR43384:SF6">
    <property type="entry name" value="SEPTUM SITE-DETERMINING PROTEIN MIND HOMOLOG, CHLOROPLASTIC"/>
    <property type="match status" value="1"/>
</dbReference>
<dbReference type="GO" id="GO:0009898">
    <property type="term" value="C:cytoplasmic side of plasma membrane"/>
    <property type="evidence" value="ECO:0007669"/>
    <property type="project" value="TreeGrafter"/>
</dbReference>
<dbReference type="AlphaFoldDB" id="A0A7Y2L672"/>
<comment type="caution">
    <text evidence="4">The sequence shown here is derived from an EMBL/GenBank/DDBJ whole genome shotgun (WGS) entry which is preliminary data.</text>
</comment>
<dbReference type="Pfam" id="PF01656">
    <property type="entry name" value="CbiA"/>
    <property type="match status" value="1"/>
</dbReference>
<dbReference type="EMBL" id="JABEQB010000008">
    <property type="protein sequence ID" value="NNG66380.1"/>
    <property type="molecule type" value="Genomic_DNA"/>
</dbReference>
<dbReference type="Proteomes" id="UP000529861">
    <property type="component" value="Unassembled WGS sequence"/>
</dbReference>
<dbReference type="InterPro" id="IPR027417">
    <property type="entry name" value="P-loop_NTPase"/>
</dbReference>
<dbReference type="GO" id="GO:0005829">
    <property type="term" value="C:cytosol"/>
    <property type="evidence" value="ECO:0007669"/>
    <property type="project" value="TreeGrafter"/>
</dbReference>
<reference evidence="4 5" key="1">
    <citation type="submission" date="2020-04" db="EMBL/GenBank/DDBJ databases">
        <title>Draft genome sequence of Caldanaerobacter sunterraneus. strain 1523vc isolated from Griffin hot spring, Kamchatka, Russia.</title>
        <authorList>
            <person name="Toshchakov S.V."/>
            <person name="Podosokorskaya O.A."/>
            <person name="Kublanov I.V."/>
            <person name="Korzhenkov A."/>
            <person name="Patrushev M.V."/>
        </authorList>
    </citation>
    <scope>NUCLEOTIDE SEQUENCE [LARGE SCALE GENOMIC DNA]</scope>
    <source>
        <strain evidence="4 5">1523vc</strain>
    </source>
</reference>
<dbReference type="PANTHER" id="PTHR43384">
    <property type="entry name" value="SEPTUM SITE-DETERMINING PROTEIN MIND HOMOLOG, CHLOROPLASTIC-RELATED"/>
    <property type="match status" value="1"/>
</dbReference>
<feature type="domain" description="CobQ/CobB/MinD/ParA nucleotide binding" evidence="3">
    <location>
        <begin position="25"/>
        <end position="218"/>
    </location>
</feature>
<proteinExistence type="predicted"/>
<evidence type="ECO:0000313" key="4">
    <source>
        <dbReference type="EMBL" id="NNG66380.1"/>
    </source>
</evidence>
<evidence type="ECO:0000313" key="5">
    <source>
        <dbReference type="Proteomes" id="UP000529861"/>
    </source>
</evidence>
<keyword evidence="2" id="KW-0067">ATP-binding</keyword>
<gene>
    <name evidence="4" type="ORF">HKI81_03895</name>
</gene>
<organism evidence="4 5">
    <name type="scientific">Caldanaerobacter subterraneus</name>
    <dbReference type="NCBI Taxonomy" id="911092"/>
    <lineage>
        <taxon>Bacteria</taxon>
        <taxon>Bacillati</taxon>
        <taxon>Bacillota</taxon>
        <taxon>Clostridia</taxon>
        <taxon>Thermoanaerobacterales</taxon>
        <taxon>Thermoanaerobacteraceae</taxon>
        <taxon>Caldanaerobacter</taxon>
    </lineage>
</organism>
<dbReference type="GO" id="GO:0016887">
    <property type="term" value="F:ATP hydrolysis activity"/>
    <property type="evidence" value="ECO:0007669"/>
    <property type="project" value="TreeGrafter"/>
</dbReference>
<dbReference type="GO" id="GO:0051782">
    <property type="term" value="P:negative regulation of cell division"/>
    <property type="evidence" value="ECO:0007669"/>
    <property type="project" value="TreeGrafter"/>
</dbReference>
<accession>A0A7Y2L672</accession>
<dbReference type="Gene3D" id="3.40.50.300">
    <property type="entry name" value="P-loop containing nucleotide triphosphate hydrolases"/>
    <property type="match status" value="1"/>
</dbReference>
<sequence length="261" mass="29401">MINISIINRIKQKSDHQNNISSKAITFISARSGVGTTFLALNLAYTVSELSLRPTLFIDMDTERPDATLFFADENYKGVDDVLPIISSNSSIGSEVLEQYITNFRKINFLFGSNIKDSELFLDGFTSKLINLTKQAYAYVFIDAGTNFTNDALLSSDAIIVVADQNVAILSETADMVRSFSDEVKTKTFVIINKYSDEVSFKVKDMKELFDLNFLATVSSIDLNALNIMYARKFIYSIKEKKYKKINNELEGVGRYIIENV</sequence>
<evidence type="ECO:0000256" key="2">
    <source>
        <dbReference type="ARBA" id="ARBA00022840"/>
    </source>
</evidence>
<dbReference type="InterPro" id="IPR002586">
    <property type="entry name" value="CobQ/CobB/MinD/ParA_Nub-bd_dom"/>
</dbReference>